<feature type="transmembrane region" description="Helical" evidence="1">
    <location>
        <begin position="38"/>
        <end position="60"/>
    </location>
</feature>
<keyword evidence="1" id="KW-0812">Transmembrane</keyword>
<keyword evidence="1" id="KW-1133">Transmembrane helix</keyword>
<sequence>MMDWMVKVQPISLIVGSLFGLMLMKLKMKSQGIPYERIMDAVTNGFFIIVLTWKFVPTILNPGWAFQSPWQALLAVGSAQHIIIGCLIASGYVIWRSKKVNFSLLVLLDALPFGIGSIIIFYFLFHQHVGVNTTMPWGMKLYDSKFSYHPIYMYEIIIAICILGWLWKENERLGTRKYISYFLIIEGIAHIFISLISEQVPVLFGLSMQQILIFAVISTGILLLPKKTATYTN</sequence>
<feature type="transmembrane region" description="Helical" evidence="1">
    <location>
        <begin position="202"/>
        <end position="224"/>
    </location>
</feature>
<dbReference type="EMBL" id="JAXOVW010000068">
    <property type="protein sequence ID" value="MDZ5609520.1"/>
    <property type="molecule type" value="Genomic_DNA"/>
</dbReference>
<feature type="transmembrane region" description="Helical" evidence="1">
    <location>
        <begin position="102"/>
        <end position="126"/>
    </location>
</feature>
<protein>
    <submittedName>
        <fullName evidence="2">Prolipoprotein diacylglyceryl transferase family protein</fullName>
        <ecNumber evidence="2">2.4.99.-</ecNumber>
    </submittedName>
</protein>
<feature type="transmembrane region" description="Helical" evidence="1">
    <location>
        <begin position="72"/>
        <end position="95"/>
    </location>
</feature>
<evidence type="ECO:0000313" key="3">
    <source>
        <dbReference type="Proteomes" id="UP001291930"/>
    </source>
</evidence>
<feature type="transmembrane region" description="Helical" evidence="1">
    <location>
        <begin position="178"/>
        <end position="196"/>
    </location>
</feature>
<name>A0ABU5K1H1_9BACI</name>
<organism evidence="2 3">
    <name type="scientific">Bacillus bingmayongensis</name>
    <dbReference type="NCBI Taxonomy" id="1150157"/>
    <lineage>
        <taxon>Bacteria</taxon>
        <taxon>Bacillati</taxon>
        <taxon>Bacillota</taxon>
        <taxon>Bacilli</taxon>
        <taxon>Bacillales</taxon>
        <taxon>Bacillaceae</taxon>
        <taxon>Bacillus</taxon>
    </lineage>
</organism>
<dbReference type="GO" id="GO:0016757">
    <property type="term" value="F:glycosyltransferase activity"/>
    <property type="evidence" value="ECO:0007669"/>
    <property type="project" value="UniProtKB-KW"/>
</dbReference>
<keyword evidence="3" id="KW-1185">Reference proteome</keyword>
<dbReference type="Proteomes" id="UP001291930">
    <property type="component" value="Unassembled WGS sequence"/>
</dbReference>
<dbReference type="RefSeq" id="WP_374218971.1">
    <property type="nucleotide sequence ID" value="NZ_JAXOVW010000068.1"/>
</dbReference>
<keyword evidence="2" id="KW-0328">Glycosyltransferase</keyword>
<comment type="caution">
    <text evidence="2">The sequence shown here is derived from an EMBL/GenBank/DDBJ whole genome shotgun (WGS) entry which is preliminary data.</text>
</comment>
<feature type="transmembrane region" description="Helical" evidence="1">
    <location>
        <begin position="146"/>
        <end position="166"/>
    </location>
</feature>
<keyword evidence="2" id="KW-0808">Transferase</keyword>
<keyword evidence="1" id="KW-0472">Membrane</keyword>
<feature type="transmembrane region" description="Helical" evidence="1">
    <location>
        <begin position="6"/>
        <end position="26"/>
    </location>
</feature>
<evidence type="ECO:0000313" key="2">
    <source>
        <dbReference type="EMBL" id="MDZ5609520.1"/>
    </source>
</evidence>
<reference evidence="3" key="1">
    <citation type="submission" date="2023-11" db="EMBL/GenBank/DDBJ databases">
        <title>Genome Sequence of Bacillus pseudomycoides stain BUPM19.</title>
        <authorList>
            <person name="Farhat A."/>
        </authorList>
    </citation>
    <scope>NUCLEOTIDE SEQUENCE [LARGE SCALE GENOMIC DNA]</scope>
    <source>
        <strain evidence="3">BUPM19</strain>
    </source>
</reference>
<proteinExistence type="predicted"/>
<dbReference type="InterPro" id="IPR001640">
    <property type="entry name" value="Lgt"/>
</dbReference>
<dbReference type="EC" id="2.4.99.-" evidence="2"/>
<gene>
    <name evidence="2" type="ORF">U2I54_21245</name>
</gene>
<dbReference type="Pfam" id="PF01790">
    <property type="entry name" value="LGT"/>
    <property type="match status" value="1"/>
</dbReference>
<accession>A0ABU5K1H1</accession>
<evidence type="ECO:0000256" key="1">
    <source>
        <dbReference type="SAM" id="Phobius"/>
    </source>
</evidence>